<protein>
    <submittedName>
        <fullName evidence="5">Uncharacterized protein</fullName>
    </submittedName>
</protein>
<dbReference type="FunFam" id="2.130.10.30:FF:000006">
    <property type="entry name" value="E3 ubiquitin-protein ligase HERC2 isoform X1"/>
    <property type="match status" value="1"/>
</dbReference>
<dbReference type="Gene3D" id="2.130.10.30">
    <property type="entry name" value="Regulator of chromosome condensation 1/beta-lactamase-inhibitor protein II"/>
    <property type="match status" value="2"/>
</dbReference>
<dbReference type="InterPro" id="IPR001258">
    <property type="entry name" value="NHL_repeat"/>
</dbReference>
<dbReference type="FunFam" id="2.120.10.30:FF:000064">
    <property type="entry name" value="Uncharacterized protein"/>
    <property type="match status" value="1"/>
</dbReference>
<evidence type="ECO:0000256" key="2">
    <source>
        <dbReference type="PROSITE-ProRule" id="PRU00235"/>
    </source>
</evidence>
<dbReference type="InterPro" id="IPR051553">
    <property type="entry name" value="Ran_GTPase-activating"/>
</dbReference>
<feature type="repeat" description="NHL" evidence="3">
    <location>
        <begin position="1046"/>
        <end position="1074"/>
    </location>
</feature>
<feature type="region of interest" description="Disordered" evidence="4">
    <location>
        <begin position="707"/>
        <end position="733"/>
    </location>
</feature>
<feature type="repeat" description="NHL" evidence="3">
    <location>
        <begin position="1078"/>
        <end position="1121"/>
    </location>
</feature>
<evidence type="ECO:0000256" key="4">
    <source>
        <dbReference type="SAM" id="MobiDB-lite"/>
    </source>
</evidence>
<dbReference type="Gene3D" id="2.120.10.30">
    <property type="entry name" value="TolB, C-terminal domain"/>
    <property type="match status" value="1"/>
</dbReference>
<dbReference type="PANTHER" id="PTHR45982:SF1">
    <property type="entry name" value="REGULATOR OF CHROMOSOME CONDENSATION"/>
    <property type="match status" value="1"/>
</dbReference>
<dbReference type="PRINTS" id="PR00633">
    <property type="entry name" value="RCCNDNSATION"/>
</dbReference>
<dbReference type="FunFam" id="2.40.10.500:FF:000001">
    <property type="entry name" value="tripartite motif-containing protein 3-like"/>
    <property type="match status" value="1"/>
</dbReference>
<feature type="repeat" description="RCC1" evidence="2">
    <location>
        <begin position="368"/>
        <end position="419"/>
    </location>
</feature>
<evidence type="ECO:0000313" key="5">
    <source>
        <dbReference type="EMBL" id="EEN67361.1"/>
    </source>
</evidence>
<feature type="compositionally biased region" description="Basic and acidic residues" evidence="4">
    <location>
        <begin position="707"/>
        <end position="716"/>
    </location>
</feature>
<dbReference type="AlphaFoldDB" id="C3XXA1"/>
<organism>
    <name type="scientific">Branchiostoma floridae</name>
    <name type="common">Florida lancelet</name>
    <name type="synonym">Amphioxus</name>
    <dbReference type="NCBI Taxonomy" id="7739"/>
    <lineage>
        <taxon>Eukaryota</taxon>
        <taxon>Metazoa</taxon>
        <taxon>Chordata</taxon>
        <taxon>Cephalochordata</taxon>
        <taxon>Leptocardii</taxon>
        <taxon>Amphioxiformes</taxon>
        <taxon>Branchiostomatidae</taxon>
        <taxon>Branchiostoma</taxon>
    </lineage>
</organism>
<dbReference type="STRING" id="7739.C3XXA1"/>
<dbReference type="eggNOG" id="KOG1426">
    <property type="taxonomic scope" value="Eukaryota"/>
</dbReference>
<feature type="repeat" description="RCC1" evidence="2">
    <location>
        <begin position="472"/>
        <end position="522"/>
    </location>
</feature>
<feature type="repeat" description="RCC1" evidence="2">
    <location>
        <begin position="420"/>
        <end position="471"/>
    </location>
</feature>
<feature type="repeat" description="RCC1" evidence="2">
    <location>
        <begin position="258"/>
        <end position="313"/>
    </location>
</feature>
<feature type="repeat" description="RCC1" evidence="2">
    <location>
        <begin position="210"/>
        <end position="257"/>
    </location>
</feature>
<evidence type="ECO:0000256" key="1">
    <source>
        <dbReference type="ARBA" id="ARBA00022737"/>
    </source>
</evidence>
<dbReference type="SUPFAM" id="SSF50985">
    <property type="entry name" value="RCC1/BLIP-II"/>
    <property type="match status" value="1"/>
</dbReference>
<proteinExistence type="predicted"/>
<gene>
    <name evidence="5" type="ORF">BRAFLDRAFT_73256</name>
</gene>
<dbReference type="Pfam" id="PF00415">
    <property type="entry name" value="RCC1"/>
    <property type="match status" value="6"/>
</dbReference>
<reference evidence="5" key="1">
    <citation type="journal article" date="2008" name="Nature">
        <title>The amphioxus genome and the evolution of the chordate karyotype.</title>
        <authorList>
            <consortium name="US DOE Joint Genome Institute (JGI-PGF)"/>
            <person name="Putnam N.H."/>
            <person name="Butts T."/>
            <person name="Ferrier D.E.K."/>
            <person name="Furlong R.F."/>
            <person name="Hellsten U."/>
            <person name="Kawashima T."/>
            <person name="Robinson-Rechavi M."/>
            <person name="Shoguchi E."/>
            <person name="Terry A."/>
            <person name="Yu J.-K."/>
            <person name="Benito-Gutierrez E.L."/>
            <person name="Dubchak I."/>
            <person name="Garcia-Fernandez J."/>
            <person name="Gibson-Brown J.J."/>
            <person name="Grigoriev I.V."/>
            <person name="Horton A.C."/>
            <person name="de Jong P.J."/>
            <person name="Jurka J."/>
            <person name="Kapitonov V.V."/>
            <person name="Kohara Y."/>
            <person name="Kuroki Y."/>
            <person name="Lindquist E."/>
            <person name="Lucas S."/>
            <person name="Osoegawa K."/>
            <person name="Pennacchio L.A."/>
            <person name="Salamov A.A."/>
            <person name="Satou Y."/>
            <person name="Sauka-Spengler T."/>
            <person name="Schmutz J."/>
            <person name="Shin-I T."/>
            <person name="Toyoda A."/>
            <person name="Bronner-Fraser M."/>
            <person name="Fujiyama A."/>
            <person name="Holland L.Z."/>
            <person name="Holland P.W.H."/>
            <person name="Satoh N."/>
            <person name="Rokhsar D.S."/>
        </authorList>
    </citation>
    <scope>NUCLEOTIDE SEQUENCE [LARGE SCALE GENOMIC DNA]</scope>
    <source>
        <strain evidence="5">S238N-H82</strain>
        <tissue evidence="5">Testes</tissue>
    </source>
</reference>
<dbReference type="CDD" id="cd05819">
    <property type="entry name" value="NHL"/>
    <property type="match status" value="1"/>
</dbReference>
<name>C3XXA1_BRAFL</name>
<feature type="repeat" description="RCC1" evidence="2">
    <location>
        <begin position="314"/>
        <end position="365"/>
    </location>
</feature>
<accession>C3XXA1</accession>
<dbReference type="InterPro" id="IPR011042">
    <property type="entry name" value="6-blade_b-propeller_TolB-like"/>
</dbReference>
<dbReference type="PANTHER" id="PTHR45982">
    <property type="entry name" value="REGULATOR OF CHROMOSOME CONDENSATION"/>
    <property type="match status" value="1"/>
</dbReference>
<dbReference type="Pfam" id="PF01436">
    <property type="entry name" value="NHL"/>
    <property type="match status" value="2"/>
</dbReference>
<dbReference type="eggNOG" id="KOG2177">
    <property type="taxonomic scope" value="Eukaryota"/>
</dbReference>
<dbReference type="SUPFAM" id="SSF101898">
    <property type="entry name" value="NHL repeat"/>
    <property type="match status" value="1"/>
</dbReference>
<dbReference type="InParanoid" id="C3XXA1"/>
<dbReference type="InterPro" id="IPR009091">
    <property type="entry name" value="RCC1/BLIP-II"/>
</dbReference>
<dbReference type="PROSITE" id="PS51125">
    <property type="entry name" value="NHL"/>
    <property type="match status" value="2"/>
</dbReference>
<dbReference type="InterPro" id="IPR000408">
    <property type="entry name" value="Reg_chr_condens"/>
</dbReference>
<evidence type="ECO:0000256" key="3">
    <source>
        <dbReference type="PROSITE-ProRule" id="PRU00504"/>
    </source>
</evidence>
<sequence>MSMSISPTECFLRYITLPEAEDTPVDLRQTAVVIMSHLDRLATPFMPPTSTNTGHKMPGTGSTQEVLGWGWLAWTGANSPNSSGYTCDMLGELRLIFTCLLYASRCQEQAMPGTGSTQEVLGWGWLAWTGANSPNSSGHTCEMLGELGVLQLACAERCLIALTKTGRVYMCFYSSESQGPQLMESLADKEVLKVAAHPEGKHYMALTSEGEVYSWGNGDGGRLGHGDTNVCYKGQKVLVIVYPYHPEGKHYMALTSEGEVYSWGNGDGGRLGHGDTNSREEPTLVRGLSGKQLGRHVVHIVCGSTYSAAITADGELFTWGRGNYGRLGHGSSEDQLTPTLVVSLKGRRVIDICCGSGDAQTLAVTDDGTVWSWGDGDYGKLGRGGSDGCKTPKIIDRLQGQDIVRVCCGAQFSLALTKTGHIWTWGKGDSQRLGHGTEEHIRFPKQLEGLRGKKVVDVAVGSMHCLVMTEEGEVYGWGRNDQGQLGDSSFSTKSDPTLMPLDGKSISGIACGPAQSFCWTSTGHWSVGLRVPFVVDVCHGTFQHLDQLLQRVCEGLDGRSDWPPPQEKECMAVAGLNLLRLQLHAAITQNEDPARLNLQPGSPLLNSLKQRVVELASNTGVLGTVQTAAQATLQSGWLLLLPTAEERARALSALLPSDASGDGASMTPGRRFMMDLLVSSLMADGGLESALAAAIKTEMQEIEGMKEKELERHQDEREEDTSATAGKTEEKAKKVEADIRRVRSSGSTIPLLQLMQQLLRNVSSQTLMRLKEFAHDVNRVNGYQFSGVEEKGNVSSQTLMRLKEFAHDVNRVNGNVSSQTLMRLKEFAHDVNRVNGYQFTGVEEKGNVSSQTLMRLKEFAHDVNRVNGNVSSQTLMRLKEFAHDVNRVNGNVSSQTLMRLKEFAHDVNRVNGYQFSGVEEKGKSPSQDLLLRFQRLLVGKLFPMEEARDKAGVEEIAFDGQRNLWVVGSTDSAEFAVQYNKQGKVLRKFDLQKTGWLRGVAVDTRRNRILITQTTGDEESPHGEVLVFSPEGTLVRTVGWQQGMKSPQFLAVDGKGRILVSDFGSHCVFGYSEGGDFLFKFGGYGRNDGQLSDPRGICTDRAGNIIVADSGNNRVEMFDKTGRFLKHIASDMKDPHAVAMAPQGQLVVTRHR</sequence>
<dbReference type="EMBL" id="GG666471">
    <property type="protein sequence ID" value="EEN67361.1"/>
    <property type="molecule type" value="Genomic_DNA"/>
</dbReference>
<dbReference type="PROSITE" id="PS50012">
    <property type="entry name" value="RCC1_3"/>
    <property type="match status" value="6"/>
</dbReference>
<keyword evidence="1" id="KW-0677">Repeat</keyword>